<dbReference type="EMBL" id="FMXB01000026">
    <property type="protein sequence ID" value="SDA70381.1"/>
    <property type="molecule type" value="Genomic_DNA"/>
</dbReference>
<keyword evidence="2" id="KW-1185">Reference proteome</keyword>
<organism evidence="1 2">
    <name type="scientific">Methanobrevibacter millerae</name>
    <dbReference type="NCBI Taxonomy" id="230361"/>
    <lineage>
        <taxon>Archaea</taxon>
        <taxon>Methanobacteriati</taxon>
        <taxon>Methanobacteriota</taxon>
        <taxon>Methanomada group</taxon>
        <taxon>Methanobacteria</taxon>
        <taxon>Methanobacteriales</taxon>
        <taxon>Methanobacteriaceae</taxon>
        <taxon>Methanobrevibacter</taxon>
    </lineage>
</organism>
<evidence type="ECO:0000313" key="1">
    <source>
        <dbReference type="EMBL" id="SDA70381.1"/>
    </source>
</evidence>
<dbReference type="AlphaFoldDB" id="A0A1G5XIW1"/>
<dbReference type="RefSeq" id="WP_149732781.1">
    <property type="nucleotide sequence ID" value="NZ_FMXB01000026.1"/>
</dbReference>
<sequence>MNRLKNETQVIYDANVIIYSLFPEKYNIPVFTASAKKLNNFLFNQDSTIIVPHFIISEIERKGYYNVIDDYFKDLRPSSRFQLMIKLRHNFGDLRKHENFSQEYYEPSDELLDSIENAFIDFNNLDNIDEYYMRKHTDVLNPSIEDKKLILFSKDKKCPIISNDLDLTFFREELINLNLVHEIIDFKSINFNA</sequence>
<evidence type="ECO:0008006" key="3">
    <source>
        <dbReference type="Google" id="ProtNLM"/>
    </source>
</evidence>
<gene>
    <name evidence="1" type="ORF">SAMN02910315_02304</name>
</gene>
<protein>
    <recommendedName>
        <fullName evidence="3">PIN domain-containing protein</fullName>
    </recommendedName>
</protein>
<dbReference type="Proteomes" id="UP000323439">
    <property type="component" value="Unassembled WGS sequence"/>
</dbReference>
<proteinExistence type="predicted"/>
<accession>A0A1G5XIW1</accession>
<reference evidence="1 2" key="1">
    <citation type="submission" date="2016-10" db="EMBL/GenBank/DDBJ databases">
        <authorList>
            <person name="Varghese N."/>
            <person name="Submissions S."/>
        </authorList>
    </citation>
    <scope>NUCLEOTIDE SEQUENCE [LARGE SCALE GENOMIC DNA]</scope>
    <source>
        <strain evidence="1 2">DSM 16643</strain>
    </source>
</reference>
<evidence type="ECO:0000313" key="2">
    <source>
        <dbReference type="Proteomes" id="UP000323439"/>
    </source>
</evidence>
<name>A0A1G5XIW1_9EURY</name>